<dbReference type="FunCoup" id="T1G988">
    <property type="interactions" value="1442"/>
</dbReference>
<dbReference type="OMA" id="PGDWEYH"/>
<dbReference type="GO" id="GO:0019843">
    <property type="term" value="F:rRNA binding"/>
    <property type="evidence" value="ECO:0000318"/>
    <property type="project" value="GO_Central"/>
</dbReference>
<evidence type="ECO:0000259" key="7">
    <source>
        <dbReference type="Pfam" id="PF01926"/>
    </source>
</evidence>
<feature type="region of interest" description="Disordered" evidence="6">
    <location>
        <begin position="248"/>
        <end position="345"/>
    </location>
</feature>
<dbReference type="EMBL" id="AMQM01001755">
    <property type="status" value="NOT_ANNOTATED_CDS"/>
    <property type="molecule type" value="Genomic_DNA"/>
</dbReference>
<dbReference type="InParanoid" id="T1G988"/>
<evidence type="ECO:0000256" key="2">
    <source>
        <dbReference type="ARBA" id="ARBA00019149"/>
    </source>
</evidence>
<dbReference type="EnsemblMetazoa" id="HelroT95909">
    <property type="protein sequence ID" value="HelroP95909"/>
    <property type="gene ID" value="HelroG95909"/>
</dbReference>
<dbReference type="Pfam" id="PF01926">
    <property type="entry name" value="MMR_HSR1"/>
    <property type="match status" value="1"/>
</dbReference>
<dbReference type="InterPro" id="IPR009019">
    <property type="entry name" value="KH_sf_prok-type"/>
</dbReference>
<accession>T1G988</accession>
<dbReference type="InterPro" id="IPR006073">
    <property type="entry name" value="GTP-bd"/>
</dbReference>
<dbReference type="InterPro" id="IPR015946">
    <property type="entry name" value="KH_dom-like_a/b"/>
</dbReference>
<dbReference type="eggNOG" id="KOG1423">
    <property type="taxonomic scope" value="Eukaryota"/>
</dbReference>
<protein>
    <recommendedName>
        <fullName evidence="2">GTPase Era, mitochondrial</fullName>
    </recommendedName>
    <alternativeName>
        <fullName evidence="5">ERA-like protein 1</fullName>
    </alternativeName>
</protein>
<dbReference type="GO" id="GO:0000028">
    <property type="term" value="P:ribosomal small subunit assembly"/>
    <property type="evidence" value="ECO:0000318"/>
    <property type="project" value="GO_Central"/>
</dbReference>
<keyword evidence="3" id="KW-0547">Nucleotide-binding</keyword>
<proteinExistence type="inferred from homology"/>
<feature type="compositionally biased region" description="Low complexity" evidence="6">
    <location>
        <begin position="284"/>
        <end position="345"/>
    </location>
</feature>
<evidence type="ECO:0000256" key="3">
    <source>
        <dbReference type="ARBA" id="ARBA00022741"/>
    </source>
</evidence>
<evidence type="ECO:0000313" key="10">
    <source>
        <dbReference type="Proteomes" id="UP000015101"/>
    </source>
</evidence>
<evidence type="ECO:0000256" key="6">
    <source>
        <dbReference type="SAM" id="MobiDB-lite"/>
    </source>
</evidence>
<dbReference type="InterPro" id="IPR005225">
    <property type="entry name" value="Small_GTP-bd"/>
</dbReference>
<comment type="similarity">
    <text evidence="1">Belongs to the TRAFAC class TrmE-Era-EngA-EngB-Septin-like GTPase superfamily. Era GTPase family.</text>
</comment>
<dbReference type="KEGG" id="hro:HELRODRAFT_95909"/>
<dbReference type="STRING" id="6412.T1G988"/>
<feature type="domain" description="G" evidence="7">
    <location>
        <begin position="69"/>
        <end position="191"/>
    </location>
</feature>
<evidence type="ECO:0000313" key="8">
    <source>
        <dbReference type="EMBL" id="ESN92608.1"/>
    </source>
</evidence>
<dbReference type="CDD" id="cd04163">
    <property type="entry name" value="Era"/>
    <property type="match status" value="1"/>
</dbReference>
<dbReference type="Gene3D" id="3.30.300.20">
    <property type="match status" value="1"/>
</dbReference>
<dbReference type="PRINTS" id="PR00326">
    <property type="entry name" value="GTP1OBG"/>
</dbReference>
<dbReference type="InterPro" id="IPR027417">
    <property type="entry name" value="P-loop_NTPase"/>
</dbReference>
<name>T1G988_HELRO</name>
<sequence length="537" mass="60205">MILARRIKLRTNFSANLELTVKKLSSRSSLNFEDEKVKDSSKVIGLTLNQQKNILKRRPVYDENMRLLKVAIIGAPNAGKSTLANKLINWKFSSVSQKVHTTRHRTLGVLTESNKQVIFLDTPGVIVPSKVKKHNLEMSLLVDPHQALHEADLILVVVDVSNLWHRTHLEEEIMKMLVYHANKPSLLVLNKVDLLKSKEEVLNVIRILTEGCLNGRKYYQSGQGKQKNLAKDSDANFLENLFKRMKEEMEKENEKNGNSHSRTEIDVNIATTTTTDDDDDGGESSSSSVSSSSSTSSSPSVASSLLSSSPSSSSSSSSTSSTPSLASSSSSSSSSLSLPPASQSSSVLPNLKRQLVSVDRGSVNLREQVQWLAYYSKLNEIGREMRHCYGWPYFKEVFVISAASGDGIYELKNYLVDLSIPSKWLFHEQVVTNQNPLQLARDIVLEKLLDNLAEEIPYQIEIKLVTWHVDDEDLLRAQFELSCSKKRHIHKLLGKNGETIRKISMEVKQELMNAFKREMSLQLIVRGNSKTKPPIKK</sequence>
<evidence type="ECO:0000256" key="5">
    <source>
        <dbReference type="ARBA" id="ARBA00030975"/>
    </source>
</evidence>
<dbReference type="SUPFAM" id="SSF54814">
    <property type="entry name" value="Prokaryotic type KH domain (KH-domain type II)"/>
    <property type="match status" value="1"/>
</dbReference>
<reference evidence="8 10" key="2">
    <citation type="journal article" date="2013" name="Nature">
        <title>Insights into bilaterian evolution from three spiralian genomes.</title>
        <authorList>
            <person name="Simakov O."/>
            <person name="Marletaz F."/>
            <person name="Cho S.J."/>
            <person name="Edsinger-Gonzales E."/>
            <person name="Havlak P."/>
            <person name="Hellsten U."/>
            <person name="Kuo D.H."/>
            <person name="Larsson T."/>
            <person name="Lv J."/>
            <person name="Arendt D."/>
            <person name="Savage R."/>
            <person name="Osoegawa K."/>
            <person name="de Jong P."/>
            <person name="Grimwood J."/>
            <person name="Chapman J.A."/>
            <person name="Shapiro H."/>
            <person name="Aerts A."/>
            <person name="Otillar R.P."/>
            <person name="Terry A.Y."/>
            <person name="Boore J.L."/>
            <person name="Grigoriev I.V."/>
            <person name="Lindberg D.R."/>
            <person name="Seaver E.C."/>
            <person name="Weisblat D.A."/>
            <person name="Putnam N.H."/>
            <person name="Rokhsar D.S."/>
        </authorList>
    </citation>
    <scope>NUCLEOTIDE SEQUENCE</scope>
</reference>
<dbReference type="SUPFAM" id="SSF52540">
    <property type="entry name" value="P-loop containing nucleoside triphosphate hydrolases"/>
    <property type="match status" value="1"/>
</dbReference>
<dbReference type="GO" id="GO:0005525">
    <property type="term" value="F:GTP binding"/>
    <property type="evidence" value="ECO:0007669"/>
    <property type="project" value="UniProtKB-KW"/>
</dbReference>
<dbReference type="AlphaFoldDB" id="T1G988"/>
<dbReference type="EMBL" id="KB097639">
    <property type="protein sequence ID" value="ESN92608.1"/>
    <property type="molecule type" value="Genomic_DNA"/>
</dbReference>
<dbReference type="InterPro" id="IPR030388">
    <property type="entry name" value="G_ERA_dom"/>
</dbReference>
<dbReference type="GeneID" id="20217635"/>
<feature type="compositionally biased region" description="Basic and acidic residues" evidence="6">
    <location>
        <begin position="248"/>
        <end position="265"/>
    </location>
</feature>
<dbReference type="InterPro" id="IPR005662">
    <property type="entry name" value="GTPase_Era-like"/>
</dbReference>
<dbReference type="PANTHER" id="PTHR42698">
    <property type="entry name" value="GTPASE ERA"/>
    <property type="match status" value="1"/>
</dbReference>
<dbReference type="NCBIfam" id="TIGR00231">
    <property type="entry name" value="small_GTP"/>
    <property type="match status" value="1"/>
</dbReference>
<gene>
    <name evidence="9" type="primary">20217635</name>
    <name evidence="8" type="ORF">HELRODRAFT_95909</name>
</gene>
<evidence type="ECO:0000256" key="4">
    <source>
        <dbReference type="ARBA" id="ARBA00023134"/>
    </source>
</evidence>
<reference evidence="9" key="3">
    <citation type="submission" date="2015-06" db="UniProtKB">
        <authorList>
            <consortium name="EnsemblMetazoa"/>
        </authorList>
    </citation>
    <scope>IDENTIFICATION</scope>
</reference>
<dbReference type="RefSeq" id="XP_009028931.1">
    <property type="nucleotide sequence ID" value="XM_009030683.1"/>
</dbReference>
<reference evidence="10" key="1">
    <citation type="submission" date="2012-12" db="EMBL/GenBank/DDBJ databases">
        <authorList>
            <person name="Hellsten U."/>
            <person name="Grimwood J."/>
            <person name="Chapman J.A."/>
            <person name="Shapiro H."/>
            <person name="Aerts A."/>
            <person name="Otillar R.P."/>
            <person name="Terry A.Y."/>
            <person name="Boore J.L."/>
            <person name="Simakov O."/>
            <person name="Marletaz F."/>
            <person name="Cho S.-J."/>
            <person name="Edsinger-Gonzales E."/>
            <person name="Havlak P."/>
            <person name="Kuo D.-H."/>
            <person name="Larsson T."/>
            <person name="Lv J."/>
            <person name="Arendt D."/>
            <person name="Savage R."/>
            <person name="Osoegawa K."/>
            <person name="de Jong P."/>
            <person name="Lindberg D.R."/>
            <person name="Seaver E.C."/>
            <person name="Weisblat D.A."/>
            <person name="Putnam N.H."/>
            <person name="Grigoriev I.V."/>
            <person name="Rokhsar D.S."/>
        </authorList>
    </citation>
    <scope>NUCLEOTIDE SEQUENCE</scope>
</reference>
<dbReference type="GO" id="GO:0043024">
    <property type="term" value="F:ribosomal small subunit binding"/>
    <property type="evidence" value="ECO:0000318"/>
    <property type="project" value="GO_Central"/>
</dbReference>
<evidence type="ECO:0000313" key="9">
    <source>
        <dbReference type="EnsemblMetazoa" id="HelroP95909"/>
    </source>
</evidence>
<dbReference type="Proteomes" id="UP000015101">
    <property type="component" value="Unassembled WGS sequence"/>
</dbReference>
<keyword evidence="10" id="KW-1185">Reference proteome</keyword>
<dbReference type="Gene3D" id="3.40.50.300">
    <property type="entry name" value="P-loop containing nucleotide triphosphate hydrolases"/>
    <property type="match status" value="1"/>
</dbReference>
<evidence type="ECO:0000256" key="1">
    <source>
        <dbReference type="ARBA" id="ARBA00007921"/>
    </source>
</evidence>
<keyword evidence="4" id="KW-0342">GTP-binding</keyword>
<dbReference type="CTD" id="20217635"/>
<dbReference type="HOGENOM" id="CLU_038009_2_1_1"/>
<organism evidence="9 10">
    <name type="scientific">Helobdella robusta</name>
    <name type="common">Californian leech</name>
    <dbReference type="NCBI Taxonomy" id="6412"/>
    <lineage>
        <taxon>Eukaryota</taxon>
        <taxon>Metazoa</taxon>
        <taxon>Spiralia</taxon>
        <taxon>Lophotrochozoa</taxon>
        <taxon>Annelida</taxon>
        <taxon>Clitellata</taxon>
        <taxon>Hirudinea</taxon>
        <taxon>Rhynchobdellida</taxon>
        <taxon>Glossiphoniidae</taxon>
        <taxon>Helobdella</taxon>
    </lineage>
</organism>
<dbReference type="PANTHER" id="PTHR42698:SF1">
    <property type="entry name" value="GTPASE ERA, MITOCHONDRIAL"/>
    <property type="match status" value="1"/>
</dbReference>
<dbReference type="OrthoDB" id="8954335at2759"/>
<dbReference type="FunFam" id="3.40.50.300:FF:002220">
    <property type="entry name" value="GTPase Era, mitochondrial"/>
    <property type="match status" value="1"/>
</dbReference>
<dbReference type="CDD" id="cd22534">
    <property type="entry name" value="KH-II_Era"/>
    <property type="match status" value="1"/>
</dbReference>
<dbReference type="GO" id="GO:0005759">
    <property type="term" value="C:mitochondrial matrix"/>
    <property type="evidence" value="ECO:0000318"/>
    <property type="project" value="GO_Central"/>
</dbReference>